<keyword evidence="4" id="KW-0472">Membrane</keyword>
<evidence type="ECO:0000256" key="4">
    <source>
        <dbReference type="SAM" id="Phobius"/>
    </source>
</evidence>
<dbReference type="InterPro" id="IPR036890">
    <property type="entry name" value="HATPase_C_sf"/>
</dbReference>
<dbReference type="Proteomes" id="UP000071859">
    <property type="component" value="Unassembled WGS sequence"/>
</dbReference>
<dbReference type="PROSITE" id="PS50109">
    <property type="entry name" value="HIS_KIN"/>
    <property type="match status" value="1"/>
</dbReference>
<feature type="transmembrane region" description="Helical" evidence="4">
    <location>
        <begin position="84"/>
        <end position="104"/>
    </location>
</feature>
<dbReference type="Gene3D" id="1.10.287.130">
    <property type="match status" value="1"/>
</dbReference>
<dbReference type="InterPro" id="IPR005467">
    <property type="entry name" value="His_kinase_dom"/>
</dbReference>
<dbReference type="PRINTS" id="PR00344">
    <property type="entry name" value="BCTRLSENSOR"/>
</dbReference>
<feature type="domain" description="Histidine kinase" evidence="5">
    <location>
        <begin position="198"/>
        <end position="436"/>
    </location>
</feature>
<organism evidence="6 7">
    <name type="scientific">Caballeronia calidae</name>
    <dbReference type="NCBI Taxonomy" id="1777139"/>
    <lineage>
        <taxon>Bacteria</taxon>
        <taxon>Pseudomonadati</taxon>
        <taxon>Pseudomonadota</taxon>
        <taxon>Betaproteobacteria</taxon>
        <taxon>Burkholderiales</taxon>
        <taxon>Burkholderiaceae</taxon>
        <taxon>Caballeronia</taxon>
    </lineage>
</organism>
<dbReference type="CDD" id="cd00075">
    <property type="entry name" value="HATPase"/>
    <property type="match status" value="1"/>
</dbReference>
<dbReference type="InterPro" id="IPR004358">
    <property type="entry name" value="Sig_transdc_His_kin-like_C"/>
</dbReference>
<keyword evidence="6" id="KW-0418">Kinase</keyword>
<gene>
    <name evidence="6" type="ORF">AWB78_08354</name>
</gene>
<keyword evidence="6" id="KW-0808">Transferase</keyword>
<accession>A0A158EM34</accession>
<evidence type="ECO:0000313" key="6">
    <source>
        <dbReference type="EMBL" id="SAL06987.1"/>
    </source>
</evidence>
<feature type="transmembrane region" description="Helical" evidence="4">
    <location>
        <begin position="56"/>
        <end position="72"/>
    </location>
</feature>
<dbReference type="SUPFAM" id="SSF47384">
    <property type="entry name" value="Homodimeric domain of signal transducing histidine kinase"/>
    <property type="match status" value="1"/>
</dbReference>
<dbReference type="SUPFAM" id="SSF55874">
    <property type="entry name" value="ATPase domain of HSP90 chaperone/DNA topoisomerase II/histidine kinase"/>
    <property type="match status" value="1"/>
</dbReference>
<evidence type="ECO:0000256" key="2">
    <source>
        <dbReference type="ARBA" id="ARBA00012438"/>
    </source>
</evidence>
<name>A0A158EM34_9BURK</name>
<dbReference type="SMART" id="SM00387">
    <property type="entry name" value="HATPase_c"/>
    <property type="match status" value="1"/>
</dbReference>
<proteinExistence type="predicted"/>
<dbReference type="InterPro" id="IPR036097">
    <property type="entry name" value="HisK_dim/P_sf"/>
</dbReference>
<keyword evidence="7" id="KW-1185">Reference proteome</keyword>
<evidence type="ECO:0000256" key="1">
    <source>
        <dbReference type="ARBA" id="ARBA00000085"/>
    </source>
</evidence>
<dbReference type="EC" id="2.7.13.3" evidence="2"/>
<comment type="catalytic activity">
    <reaction evidence="1">
        <text>ATP + protein L-histidine = ADP + protein N-phospho-L-histidine.</text>
        <dbReference type="EC" id="2.7.13.3"/>
    </reaction>
</comment>
<dbReference type="PANTHER" id="PTHR43547:SF2">
    <property type="entry name" value="HYBRID SIGNAL TRANSDUCTION HISTIDINE KINASE C"/>
    <property type="match status" value="1"/>
</dbReference>
<dbReference type="Pfam" id="PF02518">
    <property type="entry name" value="HATPase_c"/>
    <property type="match status" value="1"/>
</dbReference>
<dbReference type="AlphaFoldDB" id="A0A158EM34"/>
<dbReference type="EMBL" id="FCOX02000153">
    <property type="protein sequence ID" value="SAL06987.1"/>
    <property type="molecule type" value="Genomic_DNA"/>
</dbReference>
<protein>
    <recommendedName>
        <fullName evidence="2">histidine kinase</fullName>
        <ecNumber evidence="2">2.7.13.3</ecNumber>
    </recommendedName>
</protein>
<evidence type="ECO:0000256" key="3">
    <source>
        <dbReference type="ARBA" id="ARBA00022553"/>
    </source>
</evidence>
<dbReference type="InterPro" id="IPR003594">
    <property type="entry name" value="HATPase_dom"/>
</dbReference>
<evidence type="ECO:0000259" key="5">
    <source>
        <dbReference type="PROSITE" id="PS50109"/>
    </source>
</evidence>
<dbReference type="GO" id="GO:0000155">
    <property type="term" value="F:phosphorelay sensor kinase activity"/>
    <property type="evidence" value="ECO:0007669"/>
    <property type="project" value="InterPro"/>
</dbReference>
<dbReference type="PANTHER" id="PTHR43547">
    <property type="entry name" value="TWO-COMPONENT HISTIDINE KINASE"/>
    <property type="match status" value="1"/>
</dbReference>
<feature type="transmembrane region" description="Helical" evidence="4">
    <location>
        <begin position="116"/>
        <end position="141"/>
    </location>
</feature>
<sequence>MRKLFIACLSQAFEPAARNMEYIERRLQAFAILAVVGFPLYYFVWHDLFPQHYENLSLRLIGAALYFPIIFSDRWKGKARRYLIYYWHAVSLYALPFFFTFMLLKNHMANVWLESALIAAFVMVMLLDWLTLLLHFVLGSGLAYLAYRLTGDPTLPSLSDLAHLAIFSFAMTLGALCNYDAERIRIAQQKAMLATAGSLAHELRTPLLAIRTGAAGLAHHLPILIESYTLARANSLLVPAIRHSHLNAIHGALERIEQEALHSSAMIDILLTNARITAYPQHDDTHCSAAACVRLALQRFPFREGEQTLVSCNLEADFEFLGSMMLIVHVLFNLLKNALTHMKRDIRDSICITLMPQANKNYLVFRDTGEGIPAQRLPHIFTRFHTTSDQPHTFGAGAGIGLAFCRDVMRACNGAIECHSVAGEYTEFILSFPTAK</sequence>
<evidence type="ECO:0000313" key="7">
    <source>
        <dbReference type="Proteomes" id="UP000071859"/>
    </source>
</evidence>
<reference evidence="6" key="1">
    <citation type="submission" date="2016-01" db="EMBL/GenBank/DDBJ databases">
        <authorList>
            <person name="Peeters C."/>
        </authorList>
    </citation>
    <scope>NUCLEOTIDE SEQUENCE</scope>
    <source>
        <strain evidence="6">LMG 29321</strain>
    </source>
</reference>
<keyword evidence="3" id="KW-0597">Phosphoprotein</keyword>
<feature type="transmembrane region" description="Helical" evidence="4">
    <location>
        <begin position="27"/>
        <end position="44"/>
    </location>
</feature>
<keyword evidence="4" id="KW-0812">Transmembrane</keyword>
<dbReference type="Gene3D" id="3.30.565.10">
    <property type="entry name" value="Histidine kinase-like ATPase, C-terminal domain"/>
    <property type="match status" value="1"/>
</dbReference>
<keyword evidence="4" id="KW-1133">Transmembrane helix</keyword>
<comment type="caution">
    <text evidence="6">The sequence shown here is derived from an EMBL/GenBank/DDBJ whole genome shotgun (WGS) entry which is preliminary data.</text>
</comment>